<dbReference type="OrthoDB" id="20916at10239"/>
<protein>
    <submittedName>
        <fullName evidence="1">Uncharacterized protein</fullName>
    </submittedName>
</protein>
<sequence length="97" mass="11044">MNIKHTKTTVETIITRELTVEDGPIHKTKLHAYTGGYFKVENITITQREGSEPHLVLIEGPACDAVGQLDPGTRRNVREIKREALDSDTYRWLKDII</sequence>
<dbReference type="EMBL" id="MF189178">
    <property type="protein sequence ID" value="ASR80759.1"/>
    <property type="molecule type" value="Genomic_DNA"/>
</dbReference>
<evidence type="ECO:0000313" key="2">
    <source>
        <dbReference type="Proteomes" id="UP000225262"/>
    </source>
</evidence>
<proteinExistence type="predicted"/>
<dbReference type="Proteomes" id="UP000225262">
    <property type="component" value="Segment"/>
</dbReference>
<organism evidence="1 2">
    <name type="scientific">Arthrobacter phage Shade</name>
    <dbReference type="NCBI Taxonomy" id="2024283"/>
    <lineage>
        <taxon>Viruses</taxon>
        <taxon>Duplodnaviria</taxon>
        <taxon>Heunggongvirae</taxon>
        <taxon>Uroviricota</taxon>
        <taxon>Caudoviricetes</taxon>
        <taxon>Berryhillviridae</taxon>
        <taxon>Marthavirus</taxon>
        <taxon>Marthavirus shade</taxon>
    </lineage>
</organism>
<gene>
    <name evidence="1" type="ORF">SEA_SHADE_54</name>
</gene>
<accession>A0A222Z8C2</accession>
<reference evidence="1 2" key="1">
    <citation type="submission" date="2017-06" db="EMBL/GenBank/DDBJ databases">
        <authorList>
            <person name="Conboy A.J."/>
            <person name="Conboy D.B."/>
            <person name="Cross T."/>
            <person name="Shade D."/>
            <person name="Dunbar D."/>
            <person name="Schaff J.E."/>
            <person name="Dashiell C.L."/>
            <person name="Macialek J.A."/>
            <person name="Klyczek K."/>
            <person name="Bradley K.W."/>
            <person name="Asai D.J."/>
            <person name="Bowman C.A."/>
            <person name="Russell D.A."/>
            <person name="Pope W.H."/>
            <person name="Jacobs-Sera D."/>
            <person name="Hendrix R.W."/>
            <person name="Hatfull G.F."/>
        </authorList>
    </citation>
    <scope>NUCLEOTIDE SEQUENCE [LARGE SCALE GENOMIC DNA]</scope>
</reference>
<name>A0A222Z8C2_9CAUD</name>
<keyword evidence="2" id="KW-1185">Reference proteome</keyword>
<evidence type="ECO:0000313" key="1">
    <source>
        <dbReference type="EMBL" id="ASR80759.1"/>
    </source>
</evidence>